<evidence type="ECO:0000256" key="7">
    <source>
        <dbReference type="PROSITE-ProRule" id="PRU01091"/>
    </source>
</evidence>
<dbReference type="EMBL" id="JAGGLB010000007">
    <property type="protein sequence ID" value="MBP1990955.1"/>
    <property type="molecule type" value="Genomic_DNA"/>
</dbReference>
<keyword evidence="2" id="KW-0902">Two-component regulatory system</keyword>
<dbReference type="Gene3D" id="1.10.10.10">
    <property type="entry name" value="Winged helix-like DNA-binding domain superfamily/Winged helix DNA-binding domain"/>
    <property type="match status" value="1"/>
</dbReference>
<gene>
    <name evidence="10" type="ORF">J2Z66_002562</name>
</gene>
<dbReference type="InterPro" id="IPR016032">
    <property type="entry name" value="Sig_transdc_resp-reg_C-effctor"/>
</dbReference>
<dbReference type="SMART" id="SM00448">
    <property type="entry name" value="REC"/>
    <property type="match status" value="1"/>
</dbReference>
<dbReference type="PROSITE" id="PS51755">
    <property type="entry name" value="OMPR_PHOB"/>
    <property type="match status" value="1"/>
</dbReference>
<dbReference type="InterPro" id="IPR011990">
    <property type="entry name" value="TPR-like_helical_dom_sf"/>
</dbReference>
<evidence type="ECO:0000313" key="11">
    <source>
        <dbReference type="Proteomes" id="UP001519287"/>
    </source>
</evidence>
<evidence type="ECO:0000256" key="5">
    <source>
        <dbReference type="ARBA" id="ARBA00023163"/>
    </source>
</evidence>
<dbReference type="Proteomes" id="UP001519287">
    <property type="component" value="Unassembled WGS sequence"/>
</dbReference>
<dbReference type="PANTHER" id="PTHR35807:SF2">
    <property type="entry name" value="TRANSCRIPTIONAL ACTIVATOR DOMAIN"/>
    <property type="match status" value="1"/>
</dbReference>
<comment type="similarity">
    <text evidence="1">Belongs to the AfsR/DnrI/RedD regulatory family.</text>
</comment>
<dbReference type="SUPFAM" id="SSF46894">
    <property type="entry name" value="C-terminal effector domain of the bipartite response regulators"/>
    <property type="match status" value="1"/>
</dbReference>
<dbReference type="SMART" id="SM00862">
    <property type="entry name" value="Trans_reg_C"/>
    <property type="match status" value="1"/>
</dbReference>
<dbReference type="PANTHER" id="PTHR35807">
    <property type="entry name" value="TRANSCRIPTIONAL REGULATOR REDD-RELATED"/>
    <property type="match status" value="1"/>
</dbReference>
<dbReference type="InterPro" id="IPR051677">
    <property type="entry name" value="AfsR-DnrI-RedD_regulator"/>
</dbReference>
<dbReference type="InterPro" id="IPR036388">
    <property type="entry name" value="WH-like_DNA-bd_sf"/>
</dbReference>
<dbReference type="InterPro" id="IPR001789">
    <property type="entry name" value="Sig_transdc_resp-reg_receiver"/>
</dbReference>
<sequence>MRVILVDDERLALLQLTKMLEKMGGIDVVGTYLNPIEAIEWIGELRPDAVFLDIHMPGIDGLKMAVQIQENCPAIQIVFVTAFDQYAVQAFDLNALDYVMKPLHMDRLGRAVQRLQDRVRGDVNVTVSSSPQSVLIRCLKTLQFEMPGQKSERLKWRTSKAQELFVYLLHHRGRVIARDELLELLWPDFEERRAAAQLYTTIYQIRQSLQRNEVGSVTINSGSLTDGYSLDTSTVRIDTEEWEHQLKQLDSPEQHTIDKHESLFNQYTGDYLSDYDYLWAEHERERLRRLWLHHAQNMIRFYTRQGMHSEAIRINLKIQQLNPVFEESYFSLMKLYDLSHHNAAVEEQYMLLTETLKRELDSRPDDRVAQWYQGWKSEGLVYNR</sequence>
<protein>
    <submittedName>
        <fullName evidence="10">Two-component SAPR family response regulator</fullName>
    </submittedName>
</protein>
<dbReference type="RefSeq" id="WP_209971712.1">
    <property type="nucleotide sequence ID" value="NZ_JAGGLB010000007.1"/>
</dbReference>
<keyword evidence="6" id="KW-0597">Phosphoprotein</keyword>
<dbReference type="PROSITE" id="PS50110">
    <property type="entry name" value="RESPONSE_REGULATORY"/>
    <property type="match status" value="1"/>
</dbReference>
<dbReference type="SUPFAM" id="SSF48452">
    <property type="entry name" value="TPR-like"/>
    <property type="match status" value="1"/>
</dbReference>
<dbReference type="InterPro" id="IPR001867">
    <property type="entry name" value="OmpR/PhoB-type_DNA-bd"/>
</dbReference>
<evidence type="ECO:0000256" key="1">
    <source>
        <dbReference type="ARBA" id="ARBA00005820"/>
    </source>
</evidence>
<dbReference type="Pfam" id="PF03704">
    <property type="entry name" value="BTAD"/>
    <property type="match status" value="1"/>
</dbReference>
<evidence type="ECO:0000256" key="4">
    <source>
        <dbReference type="ARBA" id="ARBA00023125"/>
    </source>
</evidence>
<keyword evidence="11" id="KW-1185">Reference proteome</keyword>
<keyword evidence="3" id="KW-0805">Transcription regulation</keyword>
<keyword evidence="4 7" id="KW-0238">DNA-binding</keyword>
<evidence type="ECO:0000259" key="9">
    <source>
        <dbReference type="PROSITE" id="PS51755"/>
    </source>
</evidence>
<feature type="modified residue" description="4-aspartylphosphate" evidence="6">
    <location>
        <position position="53"/>
    </location>
</feature>
<dbReference type="SMART" id="SM01043">
    <property type="entry name" value="BTAD"/>
    <property type="match status" value="1"/>
</dbReference>
<evidence type="ECO:0000256" key="2">
    <source>
        <dbReference type="ARBA" id="ARBA00023012"/>
    </source>
</evidence>
<evidence type="ECO:0000256" key="6">
    <source>
        <dbReference type="PROSITE-ProRule" id="PRU00169"/>
    </source>
</evidence>
<feature type="domain" description="Response regulatory" evidence="8">
    <location>
        <begin position="2"/>
        <end position="116"/>
    </location>
</feature>
<dbReference type="Gene3D" id="3.40.50.2300">
    <property type="match status" value="1"/>
</dbReference>
<dbReference type="InterPro" id="IPR011006">
    <property type="entry name" value="CheY-like_superfamily"/>
</dbReference>
<dbReference type="InterPro" id="IPR005158">
    <property type="entry name" value="BTAD"/>
</dbReference>
<evidence type="ECO:0000259" key="8">
    <source>
        <dbReference type="PROSITE" id="PS50110"/>
    </source>
</evidence>
<dbReference type="Pfam" id="PF00486">
    <property type="entry name" value="Trans_reg_C"/>
    <property type="match status" value="1"/>
</dbReference>
<dbReference type="Gene3D" id="1.25.40.10">
    <property type="entry name" value="Tetratricopeptide repeat domain"/>
    <property type="match status" value="1"/>
</dbReference>
<dbReference type="Pfam" id="PF00072">
    <property type="entry name" value="Response_reg"/>
    <property type="match status" value="1"/>
</dbReference>
<dbReference type="SUPFAM" id="SSF52172">
    <property type="entry name" value="CheY-like"/>
    <property type="match status" value="1"/>
</dbReference>
<feature type="DNA-binding region" description="OmpR/PhoB-type" evidence="7">
    <location>
        <begin position="124"/>
        <end position="232"/>
    </location>
</feature>
<organism evidence="10 11">
    <name type="scientific">Paenibacillus eucommiae</name>
    <dbReference type="NCBI Taxonomy" id="1355755"/>
    <lineage>
        <taxon>Bacteria</taxon>
        <taxon>Bacillati</taxon>
        <taxon>Bacillota</taxon>
        <taxon>Bacilli</taxon>
        <taxon>Bacillales</taxon>
        <taxon>Paenibacillaceae</taxon>
        <taxon>Paenibacillus</taxon>
    </lineage>
</organism>
<proteinExistence type="inferred from homology"/>
<evidence type="ECO:0000256" key="3">
    <source>
        <dbReference type="ARBA" id="ARBA00023015"/>
    </source>
</evidence>
<name>A0ABS4IV37_9BACL</name>
<accession>A0ABS4IV37</accession>
<feature type="domain" description="OmpR/PhoB-type" evidence="9">
    <location>
        <begin position="124"/>
        <end position="232"/>
    </location>
</feature>
<keyword evidence="5" id="KW-0804">Transcription</keyword>
<comment type="caution">
    <text evidence="10">The sequence shown here is derived from an EMBL/GenBank/DDBJ whole genome shotgun (WGS) entry which is preliminary data.</text>
</comment>
<reference evidence="10 11" key="1">
    <citation type="submission" date="2021-03" db="EMBL/GenBank/DDBJ databases">
        <title>Genomic Encyclopedia of Type Strains, Phase IV (KMG-IV): sequencing the most valuable type-strain genomes for metagenomic binning, comparative biology and taxonomic classification.</title>
        <authorList>
            <person name="Goeker M."/>
        </authorList>
    </citation>
    <scope>NUCLEOTIDE SEQUENCE [LARGE SCALE GENOMIC DNA]</scope>
    <source>
        <strain evidence="10 11">DSM 26048</strain>
    </source>
</reference>
<evidence type="ECO:0000313" key="10">
    <source>
        <dbReference type="EMBL" id="MBP1990955.1"/>
    </source>
</evidence>